<evidence type="ECO:0008006" key="3">
    <source>
        <dbReference type="Google" id="ProtNLM"/>
    </source>
</evidence>
<protein>
    <recommendedName>
        <fullName evidence="3">ANTAR domain-containing protein</fullName>
    </recommendedName>
</protein>
<organism evidence="1 2">
    <name type="scientific">Roseomonas elaeocarpi</name>
    <dbReference type="NCBI Taxonomy" id="907779"/>
    <lineage>
        <taxon>Bacteria</taxon>
        <taxon>Pseudomonadati</taxon>
        <taxon>Pseudomonadota</taxon>
        <taxon>Alphaproteobacteria</taxon>
        <taxon>Acetobacterales</taxon>
        <taxon>Roseomonadaceae</taxon>
        <taxon>Roseomonas</taxon>
    </lineage>
</organism>
<accession>A0ABV6JSB4</accession>
<sequence>MRADDGPEGRSPKNNFICHMGHGFSAAELDQAQMQQVDRTLETAARMINERALLCQVMQGVAHDHGDADFAFRLGQARREMELKAEAVRKIMEQGWTALGLRPAP</sequence>
<evidence type="ECO:0000313" key="2">
    <source>
        <dbReference type="Proteomes" id="UP001589865"/>
    </source>
</evidence>
<dbReference type="EMBL" id="JBHLUN010000005">
    <property type="protein sequence ID" value="MFC0408235.1"/>
    <property type="molecule type" value="Genomic_DNA"/>
</dbReference>
<proteinExistence type="predicted"/>
<gene>
    <name evidence="1" type="ORF">ACFFGY_08255</name>
</gene>
<dbReference type="Proteomes" id="UP001589865">
    <property type="component" value="Unassembled WGS sequence"/>
</dbReference>
<comment type="caution">
    <text evidence="1">The sequence shown here is derived from an EMBL/GenBank/DDBJ whole genome shotgun (WGS) entry which is preliminary data.</text>
</comment>
<dbReference type="RefSeq" id="WP_377043979.1">
    <property type="nucleotide sequence ID" value="NZ_JBHLUN010000005.1"/>
</dbReference>
<keyword evidence="2" id="KW-1185">Reference proteome</keyword>
<name>A0ABV6JSB4_9PROT</name>
<evidence type="ECO:0000313" key="1">
    <source>
        <dbReference type="EMBL" id="MFC0408235.1"/>
    </source>
</evidence>
<reference evidence="1 2" key="1">
    <citation type="submission" date="2024-09" db="EMBL/GenBank/DDBJ databases">
        <authorList>
            <person name="Sun Q."/>
            <person name="Mori K."/>
        </authorList>
    </citation>
    <scope>NUCLEOTIDE SEQUENCE [LARGE SCALE GENOMIC DNA]</scope>
    <source>
        <strain evidence="1 2">TBRC 5777</strain>
    </source>
</reference>